<dbReference type="EC" id="3.4.-.-" evidence="3"/>
<feature type="region of interest" description="Disordered" evidence="1">
    <location>
        <begin position="184"/>
        <end position="204"/>
    </location>
</feature>
<comment type="caution">
    <text evidence="3">The sequence shown here is derived from an EMBL/GenBank/DDBJ whole genome shotgun (WGS) entry which is preliminary data.</text>
</comment>
<feature type="domain" description="M23ase beta-sheet core" evidence="2">
    <location>
        <begin position="72"/>
        <end position="176"/>
    </location>
</feature>
<protein>
    <submittedName>
        <fullName evidence="3">M23 family metallopeptidase</fullName>
        <ecNumber evidence="3">3.4.-.-</ecNumber>
    </submittedName>
</protein>
<proteinExistence type="predicted"/>
<keyword evidence="3" id="KW-0378">Hydrolase</keyword>
<dbReference type="PANTHER" id="PTHR21666:SF293">
    <property type="entry name" value="SLL1488 PROTEIN"/>
    <property type="match status" value="1"/>
</dbReference>
<dbReference type="SUPFAM" id="SSF51261">
    <property type="entry name" value="Duplicated hybrid motif"/>
    <property type="match status" value="1"/>
</dbReference>
<evidence type="ECO:0000256" key="1">
    <source>
        <dbReference type="SAM" id="MobiDB-lite"/>
    </source>
</evidence>
<evidence type="ECO:0000313" key="4">
    <source>
        <dbReference type="Proteomes" id="UP001304461"/>
    </source>
</evidence>
<reference evidence="3 4" key="1">
    <citation type="submission" date="2023-12" db="EMBL/GenBank/DDBJ databases">
        <title>Baltic Sea Cyanobacteria.</title>
        <authorList>
            <person name="Delbaje E."/>
            <person name="Fewer D.P."/>
            <person name="Shishido T.K."/>
        </authorList>
    </citation>
    <scope>NUCLEOTIDE SEQUENCE [LARGE SCALE GENOMIC DNA]</scope>
    <source>
        <strain evidence="3 4">UHCC 0139</strain>
    </source>
</reference>
<organism evidence="3 4">
    <name type="scientific">Cyanobium gracile UHCC 0139</name>
    <dbReference type="NCBI Taxonomy" id="3110308"/>
    <lineage>
        <taxon>Bacteria</taxon>
        <taxon>Bacillati</taxon>
        <taxon>Cyanobacteriota</taxon>
        <taxon>Cyanophyceae</taxon>
        <taxon>Synechococcales</taxon>
        <taxon>Prochlorococcaceae</taxon>
        <taxon>Cyanobium</taxon>
    </lineage>
</organism>
<dbReference type="GO" id="GO:0016787">
    <property type="term" value="F:hydrolase activity"/>
    <property type="evidence" value="ECO:0007669"/>
    <property type="project" value="UniProtKB-KW"/>
</dbReference>
<evidence type="ECO:0000313" key="3">
    <source>
        <dbReference type="EMBL" id="MEA5392026.1"/>
    </source>
</evidence>
<dbReference type="PANTHER" id="PTHR21666">
    <property type="entry name" value="PEPTIDASE-RELATED"/>
    <property type="match status" value="1"/>
</dbReference>
<accession>A0ABU5RW54</accession>
<dbReference type="EMBL" id="JAYGHX010000007">
    <property type="protein sequence ID" value="MEA5392026.1"/>
    <property type="molecule type" value="Genomic_DNA"/>
</dbReference>
<dbReference type="Gene3D" id="2.70.70.10">
    <property type="entry name" value="Glucose Permease (Domain IIA)"/>
    <property type="match status" value="1"/>
</dbReference>
<sequence>MPLDCSDRPRRPGLRSRSLVIAATLGLSSQTLPVEARNASLWGRGVFPVASFAGYTSGFGMRSHPLSGDVRPHYGIDIAAPLGSPIRSWWAGTVSEVIVDGGCGNGLVIRSGSYEHIYCHLGGQAGHGVYRSGGVLLRVGQRVATGQVIGHIGLTGSTTGPHLHWGLRYRGAWMDPARVLRAMAESRRRRNPNPLQRPNLGVFR</sequence>
<dbReference type="InterPro" id="IPR016047">
    <property type="entry name" value="M23ase_b-sheet_dom"/>
</dbReference>
<dbReference type="Pfam" id="PF01551">
    <property type="entry name" value="Peptidase_M23"/>
    <property type="match status" value="1"/>
</dbReference>
<dbReference type="RefSeq" id="WP_323305991.1">
    <property type="nucleotide sequence ID" value="NZ_JAYGHX010000007.1"/>
</dbReference>
<gene>
    <name evidence="3" type="ORF">VB738_12235</name>
</gene>
<evidence type="ECO:0000259" key="2">
    <source>
        <dbReference type="Pfam" id="PF01551"/>
    </source>
</evidence>
<dbReference type="Proteomes" id="UP001304461">
    <property type="component" value="Unassembled WGS sequence"/>
</dbReference>
<dbReference type="InterPro" id="IPR011055">
    <property type="entry name" value="Dup_hybrid_motif"/>
</dbReference>
<dbReference type="InterPro" id="IPR050570">
    <property type="entry name" value="Cell_wall_metabolism_enzyme"/>
</dbReference>
<dbReference type="CDD" id="cd12797">
    <property type="entry name" value="M23_peptidase"/>
    <property type="match status" value="1"/>
</dbReference>
<keyword evidence="4" id="KW-1185">Reference proteome</keyword>
<name>A0ABU5RW54_9CYAN</name>
<feature type="compositionally biased region" description="Low complexity" evidence="1">
    <location>
        <begin position="192"/>
        <end position="204"/>
    </location>
</feature>